<evidence type="ECO:0000256" key="4">
    <source>
        <dbReference type="ARBA" id="ARBA00023163"/>
    </source>
</evidence>
<keyword evidence="2" id="KW-0805">Transcription regulation</keyword>
<dbReference type="InterPro" id="IPR036271">
    <property type="entry name" value="Tet_transcr_reg_TetR-rel_C_sf"/>
</dbReference>
<evidence type="ECO:0000256" key="3">
    <source>
        <dbReference type="ARBA" id="ARBA00023125"/>
    </source>
</evidence>
<dbReference type="Proteomes" id="UP000649289">
    <property type="component" value="Unassembled WGS sequence"/>
</dbReference>
<name>A0ABR8MIX7_9ACTN</name>
<dbReference type="SUPFAM" id="SSF46689">
    <property type="entry name" value="Homeodomain-like"/>
    <property type="match status" value="1"/>
</dbReference>
<dbReference type="InterPro" id="IPR001647">
    <property type="entry name" value="HTH_TetR"/>
</dbReference>
<evidence type="ECO:0000256" key="5">
    <source>
        <dbReference type="PROSITE-ProRule" id="PRU00335"/>
    </source>
</evidence>
<dbReference type="Gene3D" id="1.10.357.10">
    <property type="entry name" value="Tetracycline Repressor, domain 2"/>
    <property type="match status" value="1"/>
</dbReference>
<protein>
    <submittedName>
        <fullName evidence="7">TetR family transcriptional regulator C-terminal domain-containing protein</fullName>
    </submittedName>
</protein>
<comment type="caution">
    <text evidence="7">The sequence shown here is derived from an EMBL/GenBank/DDBJ whole genome shotgun (WGS) entry which is preliminary data.</text>
</comment>
<dbReference type="SUPFAM" id="SSF48498">
    <property type="entry name" value="Tetracyclin repressor-like, C-terminal domain"/>
    <property type="match status" value="1"/>
</dbReference>
<accession>A0ABR8MIX7</accession>
<dbReference type="PROSITE" id="PS50977">
    <property type="entry name" value="HTH_TETR_2"/>
    <property type="match status" value="1"/>
</dbReference>
<organism evidence="7 8">
    <name type="scientific">Nocardioides hwasunensis</name>
    <dbReference type="NCBI Taxonomy" id="397258"/>
    <lineage>
        <taxon>Bacteria</taxon>
        <taxon>Bacillati</taxon>
        <taxon>Actinomycetota</taxon>
        <taxon>Actinomycetes</taxon>
        <taxon>Propionibacteriales</taxon>
        <taxon>Nocardioidaceae</taxon>
        <taxon>Nocardioides</taxon>
    </lineage>
</organism>
<dbReference type="InterPro" id="IPR009057">
    <property type="entry name" value="Homeodomain-like_sf"/>
</dbReference>
<sequence length="198" mass="21036">MSSSTPREAIADALVSLVADEGFEAVSVRKVAERARVSAGLVQHYYASKQVMLTAAMERVDARFAERLSLLLRNDEAPAVEQLRALAAQLLPLDDDRAVEARVWVAVAARSTVDPVIRRTHSASWRLLEEALTSLVSDAVGSSAPARACADAAALLLATLDGLAVALVSEQGRVSVEQAERLAARQVDVALALAGERP</sequence>
<dbReference type="Pfam" id="PF13977">
    <property type="entry name" value="TetR_C_6"/>
    <property type="match status" value="1"/>
</dbReference>
<evidence type="ECO:0000313" key="7">
    <source>
        <dbReference type="EMBL" id="MBD3916003.1"/>
    </source>
</evidence>
<dbReference type="PANTHER" id="PTHR30055:SF234">
    <property type="entry name" value="HTH-TYPE TRANSCRIPTIONAL REGULATOR BETI"/>
    <property type="match status" value="1"/>
</dbReference>
<dbReference type="RefSeq" id="WP_191200331.1">
    <property type="nucleotide sequence ID" value="NZ_BAAAPA010000006.1"/>
</dbReference>
<feature type="domain" description="HTH tetR-type" evidence="6">
    <location>
        <begin position="4"/>
        <end position="64"/>
    </location>
</feature>
<keyword evidence="1" id="KW-0678">Repressor</keyword>
<keyword evidence="8" id="KW-1185">Reference proteome</keyword>
<feature type="DNA-binding region" description="H-T-H motif" evidence="5">
    <location>
        <begin position="27"/>
        <end position="46"/>
    </location>
</feature>
<dbReference type="PANTHER" id="PTHR30055">
    <property type="entry name" value="HTH-TYPE TRANSCRIPTIONAL REGULATOR RUTR"/>
    <property type="match status" value="1"/>
</dbReference>
<dbReference type="EMBL" id="JACXYY010000006">
    <property type="protein sequence ID" value="MBD3916003.1"/>
    <property type="molecule type" value="Genomic_DNA"/>
</dbReference>
<evidence type="ECO:0000256" key="2">
    <source>
        <dbReference type="ARBA" id="ARBA00023015"/>
    </source>
</evidence>
<evidence type="ECO:0000256" key="1">
    <source>
        <dbReference type="ARBA" id="ARBA00022491"/>
    </source>
</evidence>
<evidence type="ECO:0000313" key="8">
    <source>
        <dbReference type="Proteomes" id="UP000649289"/>
    </source>
</evidence>
<proteinExistence type="predicted"/>
<reference evidence="7 8" key="1">
    <citation type="submission" date="2020-09" db="EMBL/GenBank/DDBJ databases">
        <title>novel species in genus Nocardioides.</title>
        <authorList>
            <person name="Zhang G."/>
        </authorList>
    </citation>
    <scope>NUCLEOTIDE SEQUENCE [LARGE SCALE GENOMIC DNA]</scope>
    <source>
        <strain evidence="7 8">19197</strain>
    </source>
</reference>
<keyword evidence="3 5" id="KW-0238">DNA-binding</keyword>
<gene>
    <name evidence="7" type="ORF">IEZ25_15375</name>
</gene>
<dbReference type="InterPro" id="IPR039538">
    <property type="entry name" value="BetI_C"/>
</dbReference>
<dbReference type="InterPro" id="IPR050109">
    <property type="entry name" value="HTH-type_TetR-like_transc_reg"/>
</dbReference>
<keyword evidence="4" id="KW-0804">Transcription</keyword>
<dbReference type="Pfam" id="PF00440">
    <property type="entry name" value="TetR_N"/>
    <property type="match status" value="1"/>
</dbReference>
<evidence type="ECO:0000259" key="6">
    <source>
        <dbReference type="PROSITE" id="PS50977"/>
    </source>
</evidence>